<evidence type="ECO:0000256" key="8">
    <source>
        <dbReference type="PIRSR" id="PIRSR013503-1"/>
    </source>
</evidence>
<feature type="active site" evidence="8">
    <location>
        <position position="97"/>
    </location>
</feature>
<feature type="site" description="Interacts with free ubiquitin" evidence="9">
    <location>
        <position position="277"/>
    </location>
</feature>
<evidence type="ECO:0000313" key="14">
    <source>
        <dbReference type="Proteomes" id="UP000663865"/>
    </source>
</evidence>
<dbReference type="InterPro" id="IPR042467">
    <property type="entry name" value="Peptidase_C65_otubain_sub2"/>
</dbReference>
<dbReference type="EMBL" id="CAJNYV010001336">
    <property type="protein sequence ID" value="CAF3415660.1"/>
    <property type="molecule type" value="Genomic_DNA"/>
</dbReference>
<feature type="active site" description="Nucleophile" evidence="8">
    <location>
        <position position="100"/>
    </location>
</feature>
<dbReference type="Proteomes" id="UP000663865">
    <property type="component" value="Unassembled WGS sequence"/>
</dbReference>
<dbReference type="Gene3D" id="1.20.1300.20">
    <property type="entry name" value="Peptidase C65 Otubain, subdomain 2"/>
    <property type="match status" value="1"/>
</dbReference>
<dbReference type="Proteomes" id="UP000663838">
    <property type="component" value="Unassembled WGS sequence"/>
</dbReference>
<evidence type="ECO:0000256" key="3">
    <source>
        <dbReference type="ARBA" id="ARBA00022670"/>
    </source>
</evidence>
<feature type="compositionally biased region" description="Low complexity" evidence="10">
    <location>
        <begin position="8"/>
        <end position="27"/>
    </location>
</feature>
<accession>A0A818BEC9</accession>
<dbReference type="PROSITE" id="PS50802">
    <property type="entry name" value="OTU"/>
    <property type="match status" value="1"/>
</dbReference>
<evidence type="ECO:0000313" key="12">
    <source>
        <dbReference type="EMBL" id="CAF3415660.1"/>
    </source>
</evidence>
<evidence type="ECO:0000256" key="2">
    <source>
        <dbReference type="ARBA" id="ARBA00006579"/>
    </source>
</evidence>
<dbReference type="AlphaFoldDB" id="A0A818BEC9"/>
<dbReference type="GO" id="GO:0043130">
    <property type="term" value="F:ubiquitin binding"/>
    <property type="evidence" value="ECO:0007669"/>
    <property type="project" value="UniProtKB-UniRule"/>
</dbReference>
<dbReference type="InterPro" id="IPR042468">
    <property type="entry name" value="Peptidase_C65_otubain_sub1"/>
</dbReference>
<comment type="similarity">
    <text evidence="2 7">Belongs to the peptidase C65 family.</text>
</comment>
<keyword evidence="3 7" id="KW-0645">Protease</keyword>
<dbReference type="SUPFAM" id="SSF54001">
    <property type="entry name" value="Cysteine proteinases"/>
    <property type="match status" value="1"/>
</dbReference>
<dbReference type="Pfam" id="PF10275">
    <property type="entry name" value="Peptidase_C65"/>
    <property type="match status" value="1"/>
</dbReference>
<feature type="active site" evidence="8">
    <location>
        <position position="281"/>
    </location>
</feature>
<organism evidence="12 14">
    <name type="scientific">Rotaria socialis</name>
    <dbReference type="NCBI Taxonomy" id="392032"/>
    <lineage>
        <taxon>Eukaryota</taxon>
        <taxon>Metazoa</taxon>
        <taxon>Spiralia</taxon>
        <taxon>Gnathifera</taxon>
        <taxon>Rotifera</taxon>
        <taxon>Eurotatoria</taxon>
        <taxon>Bdelloidea</taxon>
        <taxon>Philodinida</taxon>
        <taxon>Philodinidae</taxon>
        <taxon>Rotaria</taxon>
    </lineage>
</organism>
<evidence type="ECO:0000256" key="6">
    <source>
        <dbReference type="ARBA" id="ARBA00022807"/>
    </source>
</evidence>
<keyword evidence="6 7" id="KW-0788">Thiol protease</keyword>
<feature type="region of interest" description="Disordered" evidence="10">
    <location>
        <begin position="1"/>
        <end position="31"/>
    </location>
</feature>
<dbReference type="GO" id="GO:0006508">
    <property type="term" value="P:proteolysis"/>
    <property type="evidence" value="ECO:0007669"/>
    <property type="project" value="UniProtKB-KW"/>
</dbReference>
<feature type="site" description="Interacts with free ubiquitin" evidence="9">
    <location>
        <position position="282"/>
    </location>
</feature>
<gene>
    <name evidence="12" type="ORF">KIK155_LOCUS9452</name>
    <name evidence="13" type="ORF">TOA249_LOCUS19661</name>
</gene>
<dbReference type="InterPro" id="IPR019400">
    <property type="entry name" value="Peptidase_C65_otubain"/>
</dbReference>
<name>A0A818BEC9_9BILA</name>
<feature type="site" description="Interacts with free ubiquitin" evidence="9">
    <location>
        <position position="246"/>
    </location>
</feature>
<evidence type="ECO:0000256" key="10">
    <source>
        <dbReference type="SAM" id="MobiDB-lite"/>
    </source>
</evidence>
<evidence type="ECO:0000313" key="13">
    <source>
        <dbReference type="EMBL" id="CAF4740927.1"/>
    </source>
</evidence>
<dbReference type="EC" id="3.4.19.12" evidence="7"/>
<feature type="site" description="Interacts with free ubiquitin" evidence="9">
    <location>
        <position position="244"/>
    </location>
</feature>
<dbReference type="PIRSF" id="PIRSF013503">
    <property type="entry name" value="Ubiquitin_thioesterase_Otubain"/>
    <property type="match status" value="1"/>
</dbReference>
<feature type="domain" description="OTU" evidence="11">
    <location>
        <begin position="89"/>
        <end position="288"/>
    </location>
</feature>
<evidence type="ECO:0000256" key="1">
    <source>
        <dbReference type="ARBA" id="ARBA00000707"/>
    </source>
</evidence>
<reference evidence="12" key="1">
    <citation type="submission" date="2021-02" db="EMBL/GenBank/DDBJ databases">
        <authorList>
            <person name="Nowell W R."/>
        </authorList>
    </citation>
    <scope>NUCLEOTIDE SEQUENCE</scope>
</reference>
<dbReference type="InterPro" id="IPR038765">
    <property type="entry name" value="Papain-like_cys_pep_sf"/>
</dbReference>
<protein>
    <recommendedName>
        <fullName evidence="7">Ubiquitin thioesterase</fullName>
        <ecNumber evidence="7">3.4.19.12</ecNumber>
    </recommendedName>
</protein>
<keyword evidence="5 7" id="KW-0378">Hydrolase</keyword>
<dbReference type="PANTHER" id="PTHR12931">
    <property type="entry name" value="UBIQUITIN THIOLESTERASE PROTEIN OTUB"/>
    <property type="match status" value="1"/>
</dbReference>
<comment type="catalytic activity">
    <reaction evidence="1 7">
        <text>Thiol-dependent hydrolysis of ester, thioester, amide, peptide and isopeptide bonds formed by the C-terminal Gly of ubiquitin (a 76-residue protein attached to proteins as an intracellular targeting signal).</text>
        <dbReference type="EC" id="3.4.19.12"/>
    </reaction>
</comment>
<keyword evidence="4 7" id="KW-0833">Ubl conjugation pathway</keyword>
<proteinExistence type="inferred from homology"/>
<dbReference type="InterPro" id="IPR016615">
    <property type="entry name" value="Otubain"/>
</dbReference>
<dbReference type="GO" id="GO:0005634">
    <property type="term" value="C:nucleus"/>
    <property type="evidence" value="ECO:0007669"/>
    <property type="project" value="TreeGrafter"/>
</dbReference>
<evidence type="ECO:0000256" key="4">
    <source>
        <dbReference type="ARBA" id="ARBA00022786"/>
    </source>
</evidence>
<evidence type="ECO:0000256" key="5">
    <source>
        <dbReference type="ARBA" id="ARBA00022801"/>
    </source>
</evidence>
<evidence type="ECO:0000256" key="9">
    <source>
        <dbReference type="PIRSR" id="PIRSR013503-2"/>
    </source>
</evidence>
<comment type="caution">
    <text evidence="12">The sequence shown here is derived from an EMBL/GenBank/DDBJ whole genome shotgun (WGS) entry which is preliminary data.</text>
</comment>
<dbReference type="FunFam" id="1.20.1300.20:FF:000001">
    <property type="entry name" value="Ubiquitin thioesterase OTUB1"/>
    <property type="match status" value="1"/>
</dbReference>
<dbReference type="EMBL" id="CAJOBS010001552">
    <property type="protein sequence ID" value="CAF4740927.1"/>
    <property type="molecule type" value="Genomic_DNA"/>
</dbReference>
<dbReference type="InterPro" id="IPR003323">
    <property type="entry name" value="OTU_dom"/>
</dbReference>
<dbReference type="GO" id="GO:0071108">
    <property type="term" value="P:protein K48-linked deubiquitination"/>
    <property type="evidence" value="ECO:0007669"/>
    <property type="project" value="TreeGrafter"/>
</dbReference>
<dbReference type="PANTHER" id="PTHR12931:SF15">
    <property type="entry name" value="UBIQUITIN THIOESTERASE OTUBAIN-LIKE"/>
    <property type="match status" value="1"/>
</dbReference>
<dbReference type="Gene3D" id="3.30.200.60">
    <property type="entry name" value="Peptidase C65 Otubain, subdomain 1"/>
    <property type="match status" value="1"/>
</dbReference>
<evidence type="ECO:0000256" key="7">
    <source>
        <dbReference type="PIRNR" id="PIRNR013503"/>
    </source>
</evidence>
<dbReference type="GO" id="GO:0004843">
    <property type="term" value="F:cysteine-type deubiquitinase activity"/>
    <property type="evidence" value="ECO:0007669"/>
    <property type="project" value="UniProtKB-UniRule"/>
</dbReference>
<sequence length="288" mass="32907">MATHGDLATASTASNTASNNNNNNNNTFASGDVDLDQQTQEQQSQIEKEIANNQPLISVKISTSELKNEYLAEDKVYQDKVSELMKKYKYLRRTRGDGNCFYRAFGFGFLEEKYNNKNDIEKFRQLMLDLKNKLIQLGYLDFTVEDVSDVVNELIDNVCKGGDEASLMESFSSPAHSDYFVAYLRLFTSAYLQMNAAFFENFIDDGKTIKQFCNTEVEPMGRESDNIHITALAKAAAVPLRVVYMDRNEHCLLTTHDFSATDDENRSTFKPMITMLYRPGHYDLLYEH</sequence>
<evidence type="ECO:0000259" key="11">
    <source>
        <dbReference type="PROSITE" id="PS50802"/>
    </source>
</evidence>